<organism evidence="7 8">
    <name type="scientific">Anaerococcus nagyae</name>
    <dbReference type="NCBI Taxonomy" id="1755241"/>
    <lineage>
        <taxon>Bacteria</taxon>
        <taxon>Bacillati</taxon>
        <taxon>Bacillota</taxon>
        <taxon>Tissierellia</taxon>
        <taxon>Tissierellales</taxon>
        <taxon>Peptoniphilaceae</taxon>
        <taxon>Anaerococcus</taxon>
    </lineage>
</organism>
<evidence type="ECO:0000313" key="7">
    <source>
        <dbReference type="EMBL" id="RGB75827.1"/>
    </source>
</evidence>
<evidence type="ECO:0000313" key="8">
    <source>
        <dbReference type="Proteomes" id="UP000261011"/>
    </source>
</evidence>
<dbReference type="PANTHER" id="PTHR34857">
    <property type="entry name" value="SLL0384 PROTEIN"/>
    <property type="match status" value="1"/>
</dbReference>
<evidence type="ECO:0000256" key="2">
    <source>
        <dbReference type="ARBA" id="ARBA00022475"/>
    </source>
</evidence>
<feature type="transmembrane region" description="Helical" evidence="6">
    <location>
        <begin position="106"/>
        <end position="127"/>
    </location>
</feature>
<evidence type="ECO:0000256" key="3">
    <source>
        <dbReference type="ARBA" id="ARBA00022692"/>
    </source>
</evidence>
<sequence length="265" mass="30116">MNKISIGQYLPFNTFIHRLDPRVKIIGIFAYIITIFFVDDFITFIPFALLVFVMLYVAKIPIKSVFKSLRPLLFIIIITAIINLFTTPGNTILSIGSLSISDEGLYKTLFTVLRLVLIIVSTSVLTYTTSPMELTDGLEKIFSPLKKFGFPAGELAMMISISLRFIPTLFDEANKIKMAQMARGADFESGNIFNRAVAMVPLLVPLFINSFKRSDELATAMEARLYRIGEERTKLNEIFMGKKDYLTLFIFIGFCVLVITKHYLW</sequence>
<keyword evidence="3 6" id="KW-0812">Transmembrane</keyword>
<gene>
    <name evidence="7" type="ORF">DXA39_05760</name>
</gene>
<protein>
    <submittedName>
        <fullName evidence="7">Energy-coupling factor transporter transmembrane protein EcfT</fullName>
    </submittedName>
</protein>
<accession>A0A3E2THB0</accession>
<keyword evidence="8" id="KW-1185">Reference proteome</keyword>
<dbReference type="Proteomes" id="UP000261011">
    <property type="component" value="Unassembled WGS sequence"/>
</dbReference>
<dbReference type="Pfam" id="PF02361">
    <property type="entry name" value="CbiQ"/>
    <property type="match status" value="1"/>
</dbReference>
<reference evidence="7 8" key="1">
    <citation type="submission" date="2018-08" db="EMBL/GenBank/DDBJ databases">
        <title>A genome reference for cultivated species of the human gut microbiota.</title>
        <authorList>
            <person name="Zou Y."/>
            <person name="Xue W."/>
            <person name="Luo G."/>
        </authorList>
    </citation>
    <scope>NUCLEOTIDE SEQUENCE [LARGE SCALE GENOMIC DNA]</scope>
    <source>
        <strain evidence="7 8">OF01-3</strain>
    </source>
</reference>
<dbReference type="OrthoDB" id="8075495at2"/>
<proteinExistence type="predicted"/>
<dbReference type="CDD" id="cd16914">
    <property type="entry name" value="EcfT"/>
    <property type="match status" value="1"/>
</dbReference>
<keyword evidence="4 6" id="KW-1133">Transmembrane helix</keyword>
<evidence type="ECO:0000256" key="1">
    <source>
        <dbReference type="ARBA" id="ARBA00004141"/>
    </source>
</evidence>
<feature type="transmembrane region" description="Helical" evidence="6">
    <location>
        <begin position="28"/>
        <end position="57"/>
    </location>
</feature>
<feature type="transmembrane region" description="Helical" evidence="6">
    <location>
        <begin position="148"/>
        <end position="166"/>
    </location>
</feature>
<dbReference type="GO" id="GO:0005886">
    <property type="term" value="C:plasma membrane"/>
    <property type="evidence" value="ECO:0007669"/>
    <property type="project" value="UniProtKB-ARBA"/>
</dbReference>
<evidence type="ECO:0000256" key="6">
    <source>
        <dbReference type="SAM" id="Phobius"/>
    </source>
</evidence>
<dbReference type="InterPro" id="IPR051611">
    <property type="entry name" value="ECF_transporter_component"/>
</dbReference>
<feature type="transmembrane region" description="Helical" evidence="6">
    <location>
        <begin position="69"/>
        <end position="86"/>
    </location>
</feature>
<evidence type="ECO:0000256" key="5">
    <source>
        <dbReference type="ARBA" id="ARBA00023136"/>
    </source>
</evidence>
<dbReference type="PANTHER" id="PTHR34857:SF2">
    <property type="entry name" value="SLL0384 PROTEIN"/>
    <property type="match status" value="1"/>
</dbReference>
<feature type="transmembrane region" description="Helical" evidence="6">
    <location>
        <begin position="192"/>
        <end position="211"/>
    </location>
</feature>
<comment type="subcellular location">
    <subcellularLocation>
        <location evidence="1">Membrane</location>
        <topology evidence="1">Multi-pass membrane protein</topology>
    </subcellularLocation>
</comment>
<name>A0A3E2THB0_9FIRM</name>
<dbReference type="RefSeq" id="WP_117521770.1">
    <property type="nucleotide sequence ID" value="NZ_AP031484.1"/>
</dbReference>
<keyword evidence="2" id="KW-1003">Cell membrane</keyword>
<dbReference type="EMBL" id="QVEU01000004">
    <property type="protein sequence ID" value="RGB75827.1"/>
    <property type="molecule type" value="Genomic_DNA"/>
</dbReference>
<feature type="transmembrane region" description="Helical" evidence="6">
    <location>
        <begin position="245"/>
        <end position="264"/>
    </location>
</feature>
<dbReference type="InterPro" id="IPR003339">
    <property type="entry name" value="ABC/ECF_trnsptr_transmembrane"/>
</dbReference>
<dbReference type="AlphaFoldDB" id="A0A3E2THB0"/>
<keyword evidence="5 6" id="KW-0472">Membrane</keyword>
<evidence type="ECO:0000256" key="4">
    <source>
        <dbReference type="ARBA" id="ARBA00022989"/>
    </source>
</evidence>
<comment type="caution">
    <text evidence="7">The sequence shown here is derived from an EMBL/GenBank/DDBJ whole genome shotgun (WGS) entry which is preliminary data.</text>
</comment>